<evidence type="ECO:0000313" key="5">
    <source>
        <dbReference type="EMBL" id="MCT2584343.1"/>
    </source>
</evidence>
<dbReference type="PANTHER" id="PTHR42708">
    <property type="entry name" value="ATP/GTP-BINDING PROTEIN-RELATED"/>
    <property type="match status" value="1"/>
</dbReference>
<dbReference type="InterPro" id="IPR004130">
    <property type="entry name" value="Gpn"/>
</dbReference>
<evidence type="ECO:0000256" key="2">
    <source>
        <dbReference type="ARBA" id="ARBA00022741"/>
    </source>
</evidence>
<dbReference type="EMBL" id="JAFFZE010000012">
    <property type="protein sequence ID" value="MCT2584343.1"/>
    <property type="molecule type" value="Genomic_DNA"/>
</dbReference>
<keyword evidence="4" id="KW-0342">GTP-binding</keyword>
<dbReference type="Pfam" id="PF03029">
    <property type="entry name" value="ATP_bind_1"/>
    <property type="match status" value="1"/>
</dbReference>
<dbReference type="PANTHER" id="PTHR42708:SF1">
    <property type="entry name" value="GLIDING MOTILITY PROTEIN MGLA"/>
    <property type="match status" value="1"/>
</dbReference>
<organism evidence="5 6">
    <name type="scientific">Actinophytocola gossypii</name>
    <dbReference type="NCBI Taxonomy" id="2812003"/>
    <lineage>
        <taxon>Bacteria</taxon>
        <taxon>Bacillati</taxon>
        <taxon>Actinomycetota</taxon>
        <taxon>Actinomycetes</taxon>
        <taxon>Pseudonocardiales</taxon>
        <taxon>Pseudonocardiaceae</taxon>
    </lineage>
</organism>
<evidence type="ECO:0000313" key="6">
    <source>
        <dbReference type="Proteomes" id="UP001156441"/>
    </source>
</evidence>
<dbReference type="Proteomes" id="UP001156441">
    <property type="component" value="Unassembled WGS sequence"/>
</dbReference>
<evidence type="ECO:0000256" key="4">
    <source>
        <dbReference type="ARBA" id="ARBA00023134"/>
    </source>
</evidence>
<dbReference type="SUPFAM" id="SSF52540">
    <property type="entry name" value="P-loop containing nucleoside triphosphate hydrolases"/>
    <property type="match status" value="1"/>
</dbReference>
<dbReference type="InterPro" id="IPR052705">
    <property type="entry name" value="Gliding_Motility_GTPase"/>
</dbReference>
<dbReference type="InterPro" id="IPR027417">
    <property type="entry name" value="P-loop_NTPase"/>
</dbReference>
<dbReference type="RefSeq" id="WP_260191746.1">
    <property type="nucleotide sequence ID" value="NZ_JAFFZE010000012.1"/>
</dbReference>
<dbReference type="Gene3D" id="3.40.50.300">
    <property type="entry name" value="P-loop containing nucleotide triphosphate hydrolases"/>
    <property type="match status" value="1"/>
</dbReference>
<sequence>MVSASSDGIADHSRYVSPTVAQSVKILVVGAFGVGKTTLIGSVSEIAPLRTEETMTVASVGVDSLAGLDGKTTTTVAMDFGRITVSPDVVLYLFGTPGQRRFWDLWEGLADGAVGALVLVDPRRIEDSFEVFDQLELRTGMPFAVAVNQFPGAPRYTADQLRDALDLLPDTPIVDCDARSRESSAATLITLVEHALRFPAKAYA</sequence>
<gene>
    <name evidence="5" type="ORF">JT362_14550</name>
</gene>
<protein>
    <submittedName>
        <fullName evidence="5">ATP/GTP-binding protein</fullName>
    </submittedName>
</protein>
<comment type="similarity">
    <text evidence="1">Belongs to the GPN-loop GTPase family.</text>
</comment>
<proteinExistence type="inferred from homology"/>
<name>A0ABT2J992_9PSEU</name>
<keyword evidence="6" id="KW-1185">Reference proteome</keyword>
<comment type="caution">
    <text evidence="5">The sequence shown here is derived from an EMBL/GenBank/DDBJ whole genome shotgun (WGS) entry which is preliminary data.</text>
</comment>
<evidence type="ECO:0000256" key="3">
    <source>
        <dbReference type="ARBA" id="ARBA00022801"/>
    </source>
</evidence>
<evidence type="ECO:0000256" key="1">
    <source>
        <dbReference type="ARBA" id="ARBA00005290"/>
    </source>
</evidence>
<dbReference type="CDD" id="cd00882">
    <property type="entry name" value="Ras_like_GTPase"/>
    <property type="match status" value="1"/>
</dbReference>
<accession>A0ABT2J992</accession>
<keyword evidence="3" id="KW-0378">Hydrolase</keyword>
<reference evidence="5 6" key="1">
    <citation type="submission" date="2021-02" db="EMBL/GenBank/DDBJ databases">
        <title>Actinophytocola xerophila sp. nov., isolated from soil of cotton cropping field.</title>
        <authorList>
            <person name="Huang R."/>
            <person name="Chen X."/>
            <person name="Ge X."/>
            <person name="Liu W."/>
        </authorList>
    </citation>
    <scope>NUCLEOTIDE SEQUENCE [LARGE SCALE GENOMIC DNA]</scope>
    <source>
        <strain evidence="5 6">S1-96</strain>
    </source>
</reference>
<keyword evidence="2" id="KW-0547">Nucleotide-binding</keyword>